<keyword evidence="6 14" id="KW-0812">Transmembrane</keyword>
<keyword evidence="7 14" id="KW-0378">Hydrolase</keyword>
<reference evidence="16" key="1">
    <citation type="journal article" date="2019" name="Int. J. Syst. Evol. Microbiol.">
        <title>The Global Catalogue of Microorganisms (GCM) 10K type strain sequencing project: providing services to taxonomists for standard genome sequencing and annotation.</title>
        <authorList>
            <consortium name="The Broad Institute Genomics Platform"/>
            <consortium name="The Broad Institute Genome Sequencing Center for Infectious Disease"/>
            <person name="Wu L."/>
            <person name="Ma J."/>
        </authorList>
    </citation>
    <scope>NUCLEOTIDE SEQUENCE [LARGE SCALE GENOMIC DNA]</scope>
    <source>
        <strain evidence="16">CGMCC 4.7106</strain>
    </source>
</reference>
<feature type="transmembrane region" description="Helical" evidence="14">
    <location>
        <begin position="45"/>
        <end position="67"/>
    </location>
</feature>
<evidence type="ECO:0000256" key="13">
    <source>
        <dbReference type="ARBA" id="ARBA00047594"/>
    </source>
</evidence>
<keyword evidence="5 14" id="KW-1003">Cell membrane</keyword>
<comment type="similarity">
    <text evidence="2 14">Belongs to the UppP family.</text>
</comment>
<evidence type="ECO:0000256" key="1">
    <source>
        <dbReference type="ARBA" id="ARBA00004651"/>
    </source>
</evidence>
<evidence type="ECO:0000313" key="15">
    <source>
        <dbReference type="EMBL" id="MFD2257289.1"/>
    </source>
</evidence>
<feature type="transmembrane region" description="Helical" evidence="14">
    <location>
        <begin position="87"/>
        <end position="106"/>
    </location>
</feature>
<evidence type="ECO:0000256" key="9">
    <source>
        <dbReference type="ARBA" id="ARBA00023136"/>
    </source>
</evidence>
<dbReference type="HAMAP" id="MF_01006">
    <property type="entry name" value="Undec_diphosphatase"/>
    <property type="match status" value="1"/>
</dbReference>
<feature type="transmembrane region" description="Helical" evidence="14">
    <location>
        <begin position="239"/>
        <end position="261"/>
    </location>
</feature>
<feature type="transmembrane region" description="Helical" evidence="14">
    <location>
        <begin position="152"/>
        <end position="169"/>
    </location>
</feature>
<evidence type="ECO:0000256" key="2">
    <source>
        <dbReference type="ARBA" id="ARBA00010621"/>
    </source>
</evidence>
<comment type="miscellaneous">
    <text evidence="14">Bacitracin is thought to be involved in the inhibition of peptidoglycan synthesis by sequestering undecaprenyl diphosphate, thereby reducing the pool of lipid carrier available.</text>
</comment>
<protein>
    <recommendedName>
        <fullName evidence="4 14">Undecaprenyl-diphosphatase</fullName>
        <ecNumber evidence="3 14">3.6.1.27</ecNumber>
    </recommendedName>
    <alternativeName>
        <fullName evidence="12 14">Bacitracin resistance protein</fullName>
    </alternativeName>
    <alternativeName>
        <fullName evidence="11 14">Undecaprenyl pyrophosphate phosphatase</fullName>
    </alternativeName>
</protein>
<evidence type="ECO:0000256" key="3">
    <source>
        <dbReference type="ARBA" id="ARBA00012374"/>
    </source>
</evidence>
<evidence type="ECO:0000256" key="6">
    <source>
        <dbReference type="ARBA" id="ARBA00022692"/>
    </source>
</evidence>
<dbReference type="PANTHER" id="PTHR30622:SF3">
    <property type="entry name" value="UNDECAPRENYL-DIPHOSPHATASE"/>
    <property type="match status" value="1"/>
</dbReference>
<keyword evidence="14" id="KW-0961">Cell wall biogenesis/degradation</keyword>
<evidence type="ECO:0000256" key="5">
    <source>
        <dbReference type="ARBA" id="ARBA00022475"/>
    </source>
</evidence>
<dbReference type="Proteomes" id="UP001597375">
    <property type="component" value="Unassembled WGS sequence"/>
</dbReference>
<keyword evidence="8 14" id="KW-1133">Transmembrane helix</keyword>
<dbReference type="EC" id="3.6.1.27" evidence="3 14"/>
<comment type="subcellular location">
    <subcellularLocation>
        <location evidence="1 14">Cell membrane</location>
        <topology evidence="1 14">Multi-pass membrane protein</topology>
    </subcellularLocation>
</comment>
<feature type="transmembrane region" description="Helical" evidence="14">
    <location>
        <begin position="113"/>
        <end position="132"/>
    </location>
</feature>
<gene>
    <name evidence="14" type="primary">uppP</name>
    <name evidence="15" type="ORF">ACFSSA_11440</name>
</gene>
<keyword evidence="14" id="KW-0573">Peptidoglycan synthesis</keyword>
<dbReference type="InterPro" id="IPR003824">
    <property type="entry name" value="UppP"/>
</dbReference>
<dbReference type="EMBL" id="JBHUIT010000026">
    <property type="protein sequence ID" value="MFD2257289.1"/>
    <property type="molecule type" value="Genomic_DNA"/>
</dbReference>
<sequence length="294" mass="31545">MEIWQAIILGLIEGITEYLPVSSTGHLIVAQRLMHIGTLSETDKLAADCFAICIQGGAILAVLGLYYKHVLKMIKGVFGQDPEGLKMAIAIIVGFLPAAVLGLLLNDIIEEKLFGLWPVISAWIIGGFGILWTVSWRRKNPPRGNGRDIVKLAWQSALFIGLLQCVAMWPGTSRSLMTICGGLIVGLSVKSAVEYSFLLGVLTLSAATVKKAIWKIDGAGAAYDVWLGGSKLMWDTYGAVPLTVGIVAATVSAAFAVKWLVKYLQSHGLSVFGYYRIALGIIIGSLLLTGTLEP</sequence>
<evidence type="ECO:0000256" key="11">
    <source>
        <dbReference type="ARBA" id="ARBA00032707"/>
    </source>
</evidence>
<evidence type="ECO:0000256" key="14">
    <source>
        <dbReference type="HAMAP-Rule" id="MF_01006"/>
    </source>
</evidence>
<comment type="catalytic activity">
    <reaction evidence="13 14">
        <text>di-trans,octa-cis-undecaprenyl diphosphate + H2O = di-trans,octa-cis-undecaprenyl phosphate + phosphate + H(+)</text>
        <dbReference type="Rhea" id="RHEA:28094"/>
        <dbReference type="ChEBI" id="CHEBI:15377"/>
        <dbReference type="ChEBI" id="CHEBI:15378"/>
        <dbReference type="ChEBI" id="CHEBI:43474"/>
        <dbReference type="ChEBI" id="CHEBI:58405"/>
        <dbReference type="ChEBI" id="CHEBI:60392"/>
        <dbReference type="EC" id="3.6.1.27"/>
    </reaction>
</comment>
<keyword evidence="14" id="KW-0133">Cell shape</keyword>
<name>A0ABW5D9X1_9BACT</name>
<dbReference type="RefSeq" id="WP_386820575.1">
    <property type="nucleotide sequence ID" value="NZ_JBHUIT010000026.1"/>
</dbReference>
<comment type="caution">
    <text evidence="15">The sequence shown here is derived from an EMBL/GenBank/DDBJ whole genome shotgun (WGS) entry which is preliminary data.</text>
</comment>
<evidence type="ECO:0000313" key="16">
    <source>
        <dbReference type="Proteomes" id="UP001597375"/>
    </source>
</evidence>
<accession>A0ABW5D9X1</accession>
<dbReference type="Pfam" id="PF02673">
    <property type="entry name" value="BacA"/>
    <property type="match status" value="1"/>
</dbReference>
<comment type="function">
    <text evidence="14">Catalyzes the dephosphorylation of undecaprenyl diphosphate (UPP). Confers resistance to bacitracin.</text>
</comment>
<feature type="transmembrane region" description="Helical" evidence="14">
    <location>
        <begin position="273"/>
        <end position="292"/>
    </location>
</feature>
<dbReference type="PANTHER" id="PTHR30622">
    <property type="entry name" value="UNDECAPRENYL-DIPHOSPHATASE"/>
    <property type="match status" value="1"/>
</dbReference>
<evidence type="ECO:0000256" key="12">
    <source>
        <dbReference type="ARBA" id="ARBA00032932"/>
    </source>
</evidence>
<keyword evidence="9 14" id="KW-0472">Membrane</keyword>
<proteinExistence type="inferred from homology"/>
<organism evidence="15 16">
    <name type="scientific">Luteolibacter algae</name>
    <dbReference type="NCBI Taxonomy" id="454151"/>
    <lineage>
        <taxon>Bacteria</taxon>
        <taxon>Pseudomonadati</taxon>
        <taxon>Verrucomicrobiota</taxon>
        <taxon>Verrucomicrobiia</taxon>
        <taxon>Verrucomicrobiales</taxon>
        <taxon>Verrucomicrobiaceae</taxon>
        <taxon>Luteolibacter</taxon>
    </lineage>
</organism>
<keyword evidence="16" id="KW-1185">Reference proteome</keyword>
<keyword evidence="10 14" id="KW-0046">Antibiotic resistance</keyword>
<evidence type="ECO:0000256" key="4">
    <source>
        <dbReference type="ARBA" id="ARBA00021581"/>
    </source>
</evidence>
<evidence type="ECO:0000256" key="7">
    <source>
        <dbReference type="ARBA" id="ARBA00022801"/>
    </source>
</evidence>
<evidence type="ECO:0000256" key="8">
    <source>
        <dbReference type="ARBA" id="ARBA00022989"/>
    </source>
</evidence>
<evidence type="ECO:0000256" key="10">
    <source>
        <dbReference type="ARBA" id="ARBA00023251"/>
    </source>
</evidence>